<dbReference type="Proteomes" id="UP000198282">
    <property type="component" value="Unassembled WGS sequence"/>
</dbReference>
<gene>
    <name evidence="3" type="ORF">SAMN05216276_1017125</name>
</gene>
<dbReference type="OrthoDB" id="7949713at2"/>
<dbReference type="AlphaFoldDB" id="A0A239HW18"/>
<dbReference type="RefSeq" id="WP_089208663.1">
    <property type="nucleotide sequence ID" value="NZ_FZOD01000017.1"/>
</dbReference>
<keyword evidence="2" id="KW-0732">Signal</keyword>
<protein>
    <recommendedName>
        <fullName evidence="5">PT repeat-containing protein</fullName>
    </recommendedName>
</protein>
<accession>A0A239HW18</accession>
<evidence type="ECO:0000256" key="1">
    <source>
        <dbReference type="SAM" id="MobiDB-lite"/>
    </source>
</evidence>
<evidence type="ECO:0008006" key="5">
    <source>
        <dbReference type="Google" id="ProtNLM"/>
    </source>
</evidence>
<proteinExistence type="predicted"/>
<dbReference type="PROSITE" id="PS51257">
    <property type="entry name" value="PROKAR_LIPOPROTEIN"/>
    <property type="match status" value="1"/>
</dbReference>
<dbReference type="EMBL" id="FZOD01000017">
    <property type="protein sequence ID" value="SNS84374.1"/>
    <property type="molecule type" value="Genomic_DNA"/>
</dbReference>
<name>A0A239HW18_9ACTN</name>
<evidence type="ECO:0000313" key="3">
    <source>
        <dbReference type="EMBL" id="SNS84374.1"/>
    </source>
</evidence>
<feature type="compositionally biased region" description="Basic and acidic residues" evidence="1">
    <location>
        <begin position="76"/>
        <end position="85"/>
    </location>
</feature>
<feature type="chain" id="PRO_5039257733" description="PT repeat-containing protein" evidence="2">
    <location>
        <begin position="20"/>
        <end position="174"/>
    </location>
</feature>
<feature type="compositionally biased region" description="Basic and acidic residues" evidence="1">
    <location>
        <begin position="141"/>
        <end position="163"/>
    </location>
</feature>
<keyword evidence="4" id="KW-1185">Reference proteome</keyword>
<feature type="region of interest" description="Disordered" evidence="1">
    <location>
        <begin position="63"/>
        <end position="85"/>
    </location>
</feature>
<evidence type="ECO:0000313" key="4">
    <source>
        <dbReference type="Proteomes" id="UP000198282"/>
    </source>
</evidence>
<feature type="signal peptide" evidence="2">
    <location>
        <begin position="1"/>
        <end position="19"/>
    </location>
</feature>
<evidence type="ECO:0000256" key="2">
    <source>
        <dbReference type="SAM" id="SignalP"/>
    </source>
</evidence>
<organism evidence="3 4">
    <name type="scientific">Streptosporangium subroseum</name>
    <dbReference type="NCBI Taxonomy" id="106412"/>
    <lineage>
        <taxon>Bacteria</taxon>
        <taxon>Bacillati</taxon>
        <taxon>Actinomycetota</taxon>
        <taxon>Actinomycetes</taxon>
        <taxon>Streptosporangiales</taxon>
        <taxon>Streptosporangiaceae</taxon>
        <taxon>Streptosporangium</taxon>
    </lineage>
</organism>
<reference evidence="3 4" key="1">
    <citation type="submission" date="2017-06" db="EMBL/GenBank/DDBJ databases">
        <authorList>
            <person name="Kim H.J."/>
            <person name="Triplett B.A."/>
        </authorList>
    </citation>
    <scope>NUCLEOTIDE SEQUENCE [LARGE SCALE GENOMIC DNA]</scope>
    <source>
        <strain evidence="3 4">CGMCC 4.2132</strain>
    </source>
</reference>
<feature type="region of interest" description="Disordered" evidence="1">
    <location>
        <begin position="128"/>
        <end position="174"/>
    </location>
</feature>
<sequence>MTFRRTALLLGVFPILALAGCGGAPAEVGVASVAKTGGASPEASPSTSPDPLKFAQCMRENGIEMADPEPGGPVRIDARGKGKGAVEKAQKACGKYMGGGEGKRRIDPKDQDRLLAFVKCMRENGVDMPDPEIAGGTVRMRRPEGGNDAAMEKAQKACEDHLPGRPATSAGPTG</sequence>